<accession>A0A427TWJ2</accession>
<dbReference type="PROSITE" id="PS00893">
    <property type="entry name" value="NUDIX_BOX"/>
    <property type="match status" value="1"/>
</dbReference>
<sequence length="147" mass="16934">MGYLKQKVLAYIIREKHGKQELLVHGHRDYPEAGLQVPAGTAEAGEPLEQALFREIQEETGITDVQLLEKLEVYSYFNEYRNEVQERHVFLLRIIEKLPERWDHIVEGDGEDEGLVFICSWLPIEGLQLSGEMGKSLKLIQAARFRG</sequence>
<dbReference type="Proteomes" id="UP000279911">
    <property type="component" value="Unassembled WGS sequence"/>
</dbReference>
<dbReference type="PROSITE" id="PS51462">
    <property type="entry name" value="NUDIX"/>
    <property type="match status" value="1"/>
</dbReference>
<protein>
    <submittedName>
        <fullName evidence="5">NUDIX domain-containing protein</fullName>
    </submittedName>
</protein>
<dbReference type="PANTHER" id="PTHR43736">
    <property type="entry name" value="ADP-RIBOSE PYROPHOSPHATASE"/>
    <property type="match status" value="1"/>
</dbReference>
<comment type="similarity">
    <text evidence="1 3">Belongs to the Nudix hydrolase family.</text>
</comment>
<dbReference type="Pfam" id="PF00293">
    <property type="entry name" value="NUDIX"/>
    <property type="match status" value="1"/>
</dbReference>
<dbReference type="GO" id="GO:0016787">
    <property type="term" value="F:hydrolase activity"/>
    <property type="evidence" value="ECO:0007669"/>
    <property type="project" value="UniProtKB-KW"/>
</dbReference>
<dbReference type="CDD" id="cd04663">
    <property type="entry name" value="NUDIX_Hydrolase"/>
    <property type="match status" value="1"/>
</dbReference>
<dbReference type="PANTHER" id="PTHR43736:SF1">
    <property type="entry name" value="DIHYDRONEOPTERIN TRIPHOSPHATE DIPHOSPHATASE"/>
    <property type="match status" value="1"/>
</dbReference>
<dbReference type="InterPro" id="IPR020476">
    <property type="entry name" value="Nudix_hydrolase"/>
</dbReference>
<name>A0A427TWJ2_9BACI</name>
<evidence type="ECO:0000256" key="3">
    <source>
        <dbReference type="RuleBase" id="RU003476"/>
    </source>
</evidence>
<reference evidence="6" key="1">
    <citation type="submission" date="2018-12" db="EMBL/GenBank/DDBJ databases">
        <title>Bacillus chawlae sp. nov., Bacillus glennii sp. nov., and Bacillus saganii sp. nov. Isolated from the Vehicle Assembly Building at Kennedy Space Center where the Viking Spacecraft were Assembled.</title>
        <authorList>
            <person name="Seuylemezian A."/>
            <person name="Vaishampayan P."/>
        </authorList>
    </citation>
    <scope>NUCLEOTIDE SEQUENCE [LARGE SCALE GENOMIC DNA]</scope>
    <source>
        <strain evidence="6">DSM 13966</strain>
    </source>
</reference>
<dbReference type="OrthoDB" id="2661124at2"/>
<keyword evidence="2 3" id="KW-0378">Hydrolase</keyword>
<proteinExistence type="inferred from homology"/>
<dbReference type="AlphaFoldDB" id="A0A427TWJ2"/>
<dbReference type="InterPro" id="IPR015797">
    <property type="entry name" value="NUDIX_hydrolase-like_dom_sf"/>
</dbReference>
<evidence type="ECO:0000256" key="1">
    <source>
        <dbReference type="ARBA" id="ARBA00005582"/>
    </source>
</evidence>
<dbReference type="InterPro" id="IPR000086">
    <property type="entry name" value="NUDIX_hydrolase_dom"/>
</dbReference>
<evidence type="ECO:0000256" key="2">
    <source>
        <dbReference type="ARBA" id="ARBA00022801"/>
    </source>
</evidence>
<dbReference type="PRINTS" id="PR00502">
    <property type="entry name" value="NUDIXFAMILY"/>
</dbReference>
<feature type="domain" description="Nudix hydrolase" evidence="4">
    <location>
        <begin position="3"/>
        <end position="144"/>
    </location>
</feature>
<gene>
    <name evidence="5" type="ORF">EJA10_04570</name>
</gene>
<evidence type="ECO:0000313" key="6">
    <source>
        <dbReference type="Proteomes" id="UP000279911"/>
    </source>
</evidence>
<evidence type="ECO:0000259" key="4">
    <source>
        <dbReference type="PROSITE" id="PS51462"/>
    </source>
</evidence>
<evidence type="ECO:0000313" key="5">
    <source>
        <dbReference type="EMBL" id="RSD28848.1"/>
    </source>
</evidence>
<dbReference type="EMBL" id="RSFW01000006">
    <property type="protein sequence ID" value="RSD28848.1"/>
    <property type="molecule type" value="Genomic_DNA"/>
</dbReference>
<comment type="caution">
    <text evidence="5">The sequence shown here is derived from an EMBL/GenBank/DDBJ whole genome shotgun (WGS) entry which is preliminary data.</text>
</comment>
<dbReference type="Gene3D" id="3.90.79.10">
    <property type="entry name" value="Nucleoside Triphosphate Pyrophosphohydrolase"/>
    <property type="match status" value="1"/>
</dbReference>
<organism evidence="5 6">
    <name type="scientific">Mesobacillus subterraneus</name>
    <dbReference type="NCBI Taxonomy" id="285983"/>
    <lineage>
        <taxon>Bacteria</taxon>
        <taxon>Bacillati</taxon>
        <taxon>Bacillota</taxon>
        <taxon>Bacilli</taxon>
        <taxon>Bacillales</taxon>
        <taxon>Bacillaceae</taxon>
        <taxon>Mesobacillus</taxon>
    </lineage>
</organism>
<dbReference type="InterPro" id="IPR020084">
    <property type="entry name" value="NUDIX_hydrolase_CS"/>
</dbReference>
<dbReference type="SUPFAM" id="SSF55811">
    <property type="entry name" value="Nudix"/>
    <property type="match status" value="1"/>
</dbReference>